<dbReference type="Gene3D" id="1.25.40.10">
    <property type="entry name" value="Tetratricopeptide repeat domain"/>
    <property type="match status" value="1"/>
</dbReference>
<dbReference type="InterPro" id="IPR011990">
    <property type="entry name" value="TPR-like_helical_dom_sf"/>
</dbReference>
<dbReference type="SUPFAM" id="SSF52540">
    <property type="entry name" value="P-loop containing nucleoside triphosphate hydrolases"/>
    <property type="match status" value="1"/>
</dbReference>
<dbReference type="Pfam" id="PF13424">
    <property type="entry name" value="TPR_12"/>
    <property type="match status" value="1"/>
</dbReference>
<dbReference type="Proteomes" id="UP001344658">
    <property type="component" value="Unassembled WGS sequence"/>
</dbReference>
<dbReference type="SUPFAM" id="SSF48452">
    <property type="entry name" value="TPR-like"/>
    <property type="match status" value="1"/>
</dbReference>
<feature type="region of interest" description="Disordered" evidence="1">
    <location>
        <begin position="1"/>
        <end position="72"/>
    </location>
</feature>
<dbReference type="Gene3D" id="3.40.50.300">
    <property type="entry name" value="P-loop containing nucleotide triphosphate hydrolases"/>
    <property type="match status" value="1"/>
</dbReference>
<dbReference type="RefSeq" id="WP_330799914.1">
    <property type="nucleotide sequence ID" value="NZ_JAZEWV010000041.1"/>
</dbReference>
<sequence>MTDQALDPPPARSLAGSTPEQPVAGSPAAAAGARKRGAQPARDEERRAAAKSAVSHGPAGHHGPTGSNPFVGRERELGELRAEIERPGLGVAGGREAERSRVLLVVGRPGIGRTAVAVELARQVKDAYPDGRLFARLTTDGGEPVPAELTARTLLRALRAGPVKGDPVAALREATEGRRLLLVLDDVRSAESLAGLLPRSPGSLVVATSDGPLSGVPDVRPCTLGGLDTPAAVLLLSQSLGDIRLTNDPRGAETLVQEAGGHPTALRLLAAWLAAQPRLSLSDAAARLRAVPATAPTRAAAPAEAAAGTPAAEAAAPAARPAAPTTPPELVRAFRLVHESLPANAARILRLLVLAPAGWVDAQVASALAGCSVAAARGALDDFVAGGLLHGGPEGRRPYRVPGCLEPLLRALADITDRPEDLRLARARMLERTVRLLHTCLAALTGEDQDDALPGAHRFASPAEAADWLRPRLPALLAAARDAVADGELDTLARRLVAALVRALVALPGADAMAAERYELHRLVLDVAERRGLHREKAAALINLADLDAEAGRADSALATYRQALDAARAGDDTEAEGRVLEALGGTYLDRQDLPRACDWFGRALALRQGRGELVHQARLHGRIGAVLTYLGRYGPALREWRSSAAIHRRLGDLPAQARALTEAARVQEYAGHPEDALRTCRDALYWARQAGERRLEGAVLLRLADALDRLGDSSGAGLQRAAAQRLFGPGELPAS</sequence>
<feature type="compositionally biased region" description="Low complexity" evidence="1">
    <location>
        <begin position="300"/>
        <end position="323"/>
    </location>
</feature>
<organism evidence="2 3">
    <name type="scientific">Actinacidiphila polyblastidii</name>
    <dbReference type="NCBI Taxonomy" id="3110430"/>
    <lineage>
        <taxon>Bacteria</taxon>
        <taxon>Bacillati</taxon>
        <taxon>Actinomycetota</taxon>
        <taxon>Actinomycetes</taxon>
        <taxon>Kitasatosporales</taxon>
        <taxon>Streptomycetaceae</taxon>
        <taxon>Actinacidiphila</taxon>
    </lineage>
</organism>
<proteinExistence type="predicted"/>
<feature type="compositionally biased region" description="Low complexity" evidence="1">
    <location>
        <begin position="22"/>
        <end position="32"/>
    </location>
</feature>
<protein>
    <submittedName>
        <fullName evidence="2">Tetratricopeptide repeat protein</fullName>
    </submittedName>
</protein>
<reference evidence="2 3" key="1">
    <citation type="submission" date="2023-12" db="EMBL/GenBank/DDBJ databases">
        <title>Streptomyces sp. V4-01.</title>
        <authorList>
            <person name="Somphong A."/>
            <person name="Phongsopitanun W."/>
        </authorList>
    </citation>
    <scope>NUCLEOTIDE SEQUENCE [LARGE SCALE GENOMIC DNA]</scope>
    <source>
        <strain evidence="2 3">V4-01</strain>
    </source>
</reference>
<keyword evidence="3" id="KW-1185">Reference proteome</keyword>
<dbReference type="PRINTS" id="PR00364">
    <property type="entry name" value="DISEASERSIST"/>
</dbReference>
<evidence type="ECO:0000313" key="2">
    <source>
        <dbReference type="EMBL" id="MEE4546213.1"/>
    </source>
</evidence>
<dbReference type="InterPro" id="IPR027417">
    <property type="entry name" value="P-loop_NTPase"/>
</dbReference>
<dbReference type="PANTHER" id="PTHR47691:SF3">
    <property type="entry name" value="HTH-TYPE TRANSCRIPTIONAL REGULATOR RV0890C-RELATED"/>
    <property type="match status" value="1"/>
</dbReference>
<dbReference type="EMBL" id="JAZEWV010000041">
    <property type="protein sequence ID" value="MEE4546213.1"/>
    <property type="molecule type" value="Genomic_DNA"/>
</dbReference>
<evidence type="ECO:0000256" key="1">
    <source>
        <dbReference type="SAM" id="MobiDB-lite"/>
    </source>
</evidence>
<gene>
    <name evidence="2" type="ORF">V2S66_30125</name>
</gene>
<accession>A0ABU7PK43</accession>
<evidence type="ECO:0000313" key="3">
    <source>
        <dbReference type="Proteomes" id="UP001344658"/>
    </source>
</evidence>
<dbReference type="PANTHER" id="PTHR47691">
    <property type="entry name" value="REGULATOR-RELATED"/>
    <property type="match status" value="1"/>
</dbReference>
<feature type="region of interest" description="Disordered" evidence="1">
    <location>
        <begin position="300"/>
        <end position="324"/>
    </location>
</feature>
<comment type="caution">
    <text evidence="2">The sequence shown here is derived from an EMBL/GenBank/DDBJ whole genome shotgun (WGS) entry which is preliminary data.</text>
</comment>
<name>A0ABU7PK43_9ACTN</name>